<dbReference type="AlphaFoldDB" id="A0A7S0ZI17"/>
<evidence type="ECO:0000256" key="2">
    <source>
        <dbReference type="ARBA" id="ARBA00022723"/>
    </source>
</evidence>
<dbReference type="PANTHER" id="PTHR46081">
    <property type="entry name" value="PEPTIDE METHIONINE SULFOXIDE REDUCTASE 2"/>
    <property type="match status" value="1"/>
</dbReference>
<organism evidence="7">
    <name type="scientific">Timspurckia oligopyrenoides</name>
    <dbReference type="NCBI Taxonomy" id="708627"/>
    <lineage>
        <taxon>Eukaryota</taxon>
        <taxon>Rhodophyta</taxon>
        <taxon>Bangiophyceae</taxon>
        <taxon>Porphyridiales</taxon>
        <taxon>Porphyridiaceae</taxon>
        <taxon>Timspurckia</taxon>
    </lineage>
</organism>
<dbReference type="PROSITE" id="PS51790">
    <property type="entry name" value="MSRB"/>
    <property type="match status" value="1"/>
</dbReference>
<dbReference type="InterPro" id="IPR011057">
    <property type="entry name" value="Mss4-like_sf"/>
</dbReference>
<accession>A0A7S0ZI17</accession>
<comment type="catalytic activity">
    <reaction evidence="5">
        <text>L-methionyl-[protein] + [thioredoxin]-disulfide + H2O = L-methionyl-(R)-S-oxide-[protein] + [thioredoxin]-dithiol</text>
        <dbReference type="Rhea" id="RHEA:24164"/>
        <dbReference type="Rhea" id="RHEA-COMP:10698"/>
        <dbReference type="Rhea" id="RHEA-COMP:10700"/>
        <dbReference type="Rhea" id="RHEA-COMP:12313"/>
        <dbReference type="Rhea" id="RHEA-COMP:12314"/>
        <dbReference type="ChEBI" id="CHEBI:15377"/>
        <dbReference type="ChEBI" id="CHEBI:16044"/>
        <dbReference type="ChEBI" id="CHEBI:29950"/>
        <dbReference type="ChEBI" id="CHEBI:45764"/>
        <dbReference type="ChEBI" id="CHEBI:50058"/>
        <dbReference type="EC" id="1.8.4.12"/>
    </reaction>
</comment>
<evidence type="ECO:0000256" key="1">
    <source>
        <dbReference type="ARBA" id="ARBA00007174"/>
    </source>
</evidence>
<evidence type="ECO:0000256" key="5">
    <source>
        <dbReference type="RuleBase" id="RU365044"/>
    </source>
</evidence>
<evidence type="ECO:0000259" key="6">
    <source>
        <dbReference type="PROSITE" id="PS51790"/>
    </source>
</evidence>
<proteinExistence type="inferred from homology"/>
<name>A0A7S0ZI17_9RHOD</name>
<dbReference type="InterPro" id="IPR002579">
    <property type="entry name" value="Met_Sox_Rdtase_MsrB_dom"/>
</dbReference>
<dbReference type="SUPFAM" id="SSF51316">
    <property type="entry name" value="Mss4-like"/>
    <property type="match status" value="1"/>
</dbReference>
<dbReference type="Pfam" id="PF01641">
    <property type="entry name" value="SelR"/>
    <property type="match status" value="1"/>
</dbReference>
<dbReference type="GO" id="GO:0006979">
    <property type="term" value="P:response to oxidative stress"/>
    <property type="evidence" value="ECO:0007669"/>
    <property type="project" value="InterPro"/>
</dbReference>
<dbReference type="GO" id="GO:0033743">
    <property type="term" value="F:peptide-methionine (R)-S-oxide reductase activity"/>
    <property type="evidence" value="ECO:0007669"/>
    <property type="project" value="UniProtKB-EC"/>
</dbReference>
<evidence type="ECO:0000256" key="4">
    <source>
        <dbReference type="ARBA" id="ARBA00023002"/>
    </source>
</evidence>
<dbReference type="PANTHER" id="PTHR46081:SF8">
    <property type="entry name" value="PEPTIDE METHIONINE SULFOXIDE REDUCTASE 2"/>
    <property type="match status" value="1"/>
</dbReference>
<feature type="domain" description="MsrB" evidence="6">
    <location>
        <begin position="27"/>
        <end position="150"/>
    </location>
</feature>
<keyword evidence="2 5" id="KW-0479">Metal-binding</keyword>
<sequence>MKNLFLKKDKHISDGSIDSGEVVNKSEAEWKQILTREEYKVLRMKGTEPAGKGKYDKFYPSEGYFKCKACGNPLYSAQVKFDSGCGWPAFSEHYIGAIKTKTDHTFGMRRIEILCARCDGHLGHVFEGERLTESNERHCVNSVSIQFDPKSPPEGLNQGKILKS</sequence>
<dbReference type="GO" id="GO:0030091">
    <property type="term" value="P:protein repair"/>
    <property type="evidence" value="ECO:0007669"/>
    <property type="project" value="InterPro"/>
</dbReference>
<dbReference type="EC" id="1.8.4.12" evidence="5"/>
<dbReference type="Gene3D" id="2.170.150.20">
    <property type="entry name" value="Peptide methionine sulfoxide reductase"/>
    <property type="match status" value="1"/>
</dbReference>
<dbReference type="EMBL" id="HBFP01008865">
    <property type="protein sequence ID" value="CAD8821966.1"/>
    <property type="molecule type" value="Transcribed_RNA"/>
</dbReference>
<evidence type="ECO:0000313" key="7">
    <source>
        <dbReference type="EMBL" id="CAD8821966.1"/>
    </source>
</evidence>
<dbReference type="InterPro" id="IPR028427">
    <property type="entry name" value="Met_Sox_Rdtase_MsrB"/>
</dbReference>
<keyword evidence="3 5" id="KW-0862">Zinc</keyword>
<reference evidence="7" key="1">
    <citation type="submission" date="2021-01" db="EMBL/GenBank/DDBJ databases">
        <authorList>
            <person name="Corre E."/>
            <person name="Pelletier E."/>
            <person name="Niang G."/>
            <person name="Scheremetjew M."/>
            <person name="Finn R."/>
            <person name="Kale V."/>
            <person name="Holt S."/>
            <person name="Cochrane G."/>
            <person name="Meng A."/>
            <person name="Brown T."/>
            <person name="Cohen L."/>
        </authorList>
    </citation>
    <scope>NUCLEOTIDE SEQUENCE</scope>
    <source>
        <strain evidence="7">CCMP3278</strain>
    </source>
</reference>
<gene>
    <name evidence="7" type="ORF">TOLI1172_LOCUS6362</name>
</gene>
<comment type="similarity">
    <text evidence="1 5">Belongs to the MsrB Met sulfoxide reductase family.</text>
</comment>
<comment type="cofactor">
    <cofactor evidence="5">
        <name>Zn(2+)</name>
        <dbReference type="ChEBI" id="CHEBI:29105"/>
    </cofactor>
    <text evidence="5">Binds 1 zinc ion per subunit.</text>
</comment>
<evidence type="ECO:0000256" key="3">
    <source>
        <dbReference type="ARBA" id="ARBA00022833"/>
    </source>
</evidence>
<protein>
    <recommendedName>
        <fullName evidence="5">Peptide-methionine (R)-S-oxide reductase</fullName>
        <ecNumber evidence="5">1.8.4.12</ecNumber>
    </recommendedName>
</protein>
<dbReference type="NCBIfam" id="TIGR00357">
    <property type="entry name" value="peptide-methionine (R)-S-oxide reductase MsrB"/>
    <property type="match status" value="1"/>
</dbReference>
<dbReference type="GO" id="GO:0046872">
    <property type="term" value="F:metal ion binding"/>
    <property type="evidence" value="ECO:0007669"/>
    <property type="project" value="UniProtKB-KW"/>
</dbReference>
<keyword evidence="4 5" id="KW-0560">Oxidoreductase</keyword>